<proteinExistence type="predicted"/>
<feature type="transmembrane region" description="Helical" evidence="1">
    <location>
        <begin position="12"/>
        <end position="34"/>
    </location>
</feature>
<feature type="transmembrane region" description="Helical" evidence="1">
    <location>
        <begin position="89"/>
        <end position="107"/>
    </location>
</feature>
<dbReference type="EMBL" id="JAACJL010000057">
    <property type="protein sequence ID" value="KAF4611522.1"/>
    <property type="molecule type" value="Genomic_DNA"/>
</dbReference>
<evidence type="ECO:0000313" key="3">
    <source>
        <dbReference type="EMBL" id="KAF4611522.1"/>
    </source>
</evidence>
<comment type="caution">
    <text evidence="3">The sequence shown here is derived from an EMBL/GenBank/DDBJ whole genome shotgun (WGS) entry which is preliminary data.</text>
</comment>
<feature type="transmembrane region" description="Helical" evidence="1">
    <location>
        <begin position="46"/>
        <end position="69"/>
    </location>
</feature>
<feature type="transmembrane region" description="Helical" evidence="1">
    <location>
        <begin position="227"/>
        <end position="247"/>
    </location>
</feature>
<gene>
    <name evidence="3" type="ORF">D9613_003602</name>
</gene>
<protein>
    <recommendedName>
        <fullName evidence="2">DUF6534 domain-containing protein</fullName>
    </recommendedName>
</protein>
<accession>A0A8H4QI51</accession>
<sequence length="344" mass="38688">MNTNLGSTIGAAYLGSVGACILYGATLMQGYTYFVNYPNDWLFQKIMVTFLLVMDTMHLIITTVVIYHYCINEFGNKLGLMSVVWSFKLQIVFNVIIVITVQSLYLLRIWKLGRRFNKLWPYIALLIQCGGYVVGILLAVETYKLRTWLELDGMGWVVNATFSTSTGIDIILAASMCYYLHRSKSSFISTNHRIVSIMRYVLATGSLTSASSLCSLITYVIMPNNFVFLGVSFLVTKLYTNSYLVMLNARRSIRGDKDSTLTMKRLANMINGPGNESSDAEVNTKDPLQISSVSYRTRLEESPDVDAKYVHQKNPSSNGVIDIKVSRTEETVFDGTDTKGWNRV</sequence>
<evidence type="ECO:0000313" key="4">
    <source>
        <dbReference type="Proteomes" id="UP000521872"/>
    </source>
</evidence>
<feature type="transmembrane region" description="Helical" evidence="1">
    <location>
        <begin position="119"/>
        <end position="140"/>
    </location>
</feature>
<evidence type="ECO:0000256" key="1">
    <source>
        <dbReference type="SAM" id="Phobius"/>
    </source>
</evidence>
<dbReference type="PANTHER" id="PTHR40465:SF1">
    <property type="entry name" value="DUF6534 DOMAIN-CONTAINING PROTEIN"/>
    <property type="match status" value="1"/>
</dbReference>
<evidence type="ECO:0000259" key="2">
    <source>
        <dbReference type="Pfam" id="PF20152"/>
    </source>
</evidence>
<reference evidence="3 4" key="1">
    <citation type="submission" date="2019-12" db="EMBL/GenBank/DDBJ databases">
        <authorList>
            <person name="Floudas D."/>
            <person name="Bentzer J."/>
            <person name="Ahren D."/>
            <person name="Johansson T."/>
            <person name="Persson P."/>
            <person name="Tunlid A."/>
        </authorList>
    </citation>
    <scope>NUCLEOTIDE SEQUENCE [LARGE SCALE GENOMIC DNA]</scope>
    <source>
        <strain evidence="3 4">CBS 102.39</strain>
    </source>
</reference>
<feature type="domain" description="DUF6534" evidence="2">
    <location>
        <begin position="166"/>
        <end position="252"/>
    </location>
</feature>
<keyword evidence="1" id="KW-0812">Transmembrane</keyword>
<keyword evidence="1" id="KW-1133">Transmembrane helix</keyword>
<feature type="transmembrane region" description="Helical" evidence="1">
    <location>
        <begin position="200"/>
        <end position="221"/>
    </location>
</feature>
<keyword evidence="4" id="KW-1185">Reference proteome</keyword>
<dbReference type="InterPro" id="IPR045339">
    <property type="entry name" value="DUF6534"/>
</dbReference>
<organism evidence="3 4">
    <name type="scientific">Agrocybe pediades</name>
    <dbReference type="NCBI Taxonomy" id="84607"/>
    <lineage>
        <taxon>Eukaryota</taxon>
        <taxon>Fungi</taxon>
        <taxon>Dikarya</taxon>
        <taxon>Basidiomycota</taxon>
        <taxon>Agaricomycotina</taxon>
        <taxon>Agaricomycetes</taxon>
        <taxon>Agaricomycetidae</taxon>
        <taxon>Agaricales</taxon>
        <taxon>Agaricineae</taxon>
        <taxon>Strophariaceae</taxon>
        <taxon>Agrocybe</taxon>
    </lineage>
</organism>
<name>A0A8H4QI51_9AGAR</name>
<dbReference type="Proteomes" id="UP000521872">
    <property type="component" value="Unassembled WGS sequence"/>
</dbReference>
<feature type="transmembrane region" description="Helical" evidence="1">
    <location>
        <begin position="160"/>
        <end position="180"/>
    </location>
</feature>
<dbReference type="Pfam" id="PF20152">
    <property type="entry name" value="DUF6534"/>
    <property type="match status" value="1"/>
</dbReference>
<keyword evidence="1" id="KW-0472">Membrane</keyword>
<dbReference type="AlphaFoldDB" id="A0A8H4QI51"/>
<dbReference type="PANTHER" id="PTHR40465">
    <property type="entry name" value="CHROMOSOME 1, WHOLE GENOME SHOTGUN SEQUENCE"/>
    <property type="match status" value="1"/>
</dbReference>